<dbReference type="PROSITE" id="PS51112">
    <property type="entry name" value="AMMECR1"/>
    <property type="match status" value="1"/>
</dbReference>
<sequence>MSGPERSSRDSETARAERLLAAHGGFLLDLARESIRAAVTGGPEPERRNIPDALCNDGASFVTLTTREDGHLRGCIGSATPCRPLALDVAENARAAALRDSRFLPVSPGDLPHLALEVSILSRAVALPVRSEADLISRLVPGEDGLILTDGPRRALFLPQVWDQIPDPQDFVDHLKQKAGLRQSEWPPGIRVHTFAARSVTCATPWTQARSPVRIAPNAAAGDPPRPPGQRRLHHPGANDV</sequence>
<dbReference type="Gene3D" id="3.30.1490.150">
    <property type="entry name" value="Hypothetical protein ph0010, domain 2"/>
    <property type="match status" value="1"/>
</dbReference>
<accession>A0A8J7CD99</accession>
<evidence type="ECO:0000313" key="4">
    <source>
        <dbReference type="Proteomes" id="UP000631034"/>
    </source>
</evidence>
<protein>
    <submittedName>
        <fullName evidence="3">AmmeMemoRadiSam system protein A</fullName>
    </submittedName>
</protein>
<dbReference type="InterPro" id="IPR027485">
    <property type="entry name" value="AMMECR1_N"/>
</dbReference>
<evidence type="ECO:0000313" key="3">
    <source>
        <dbReference type="EMBL" id="MBE1237608.1"/>
    </source>
</evidence>
<dbReference type="PANTHER" id="PTHR13016">
    <property type="entry name" value="AMMECR1 HOMOLOG"/>
    <property type="match status" value="1"/>
</dbReference>
<dbReference type="InterPro" id="IPR036071">
    <property type="entry name" value="AMMECR1_dom_sf"/>
</dbReference>
<dbReference type="InterPro" id="IPR002733">
    <property type="entry name" value="AMMECR1_domain"/>
</dbReference>
<feature type="domain" description="AMMECR1" evidence="2">
    <location>
        <begin position="22"/>
        <end position="211"/>
    </location>
</feature>
<dbReference type="NCBIfam" id="TIGR04335">
    <property type="entry name" value="AmmeMemoSam_A"/>
    <property type="match status" value="1"/>
</dbReference>
<dbReference type="InterPro" id="IPR027623">
    <property type="entry name" value="AmmeMemoSam_A"/>
</dbReference>
<gene>
    <name evidence="3" type="primary">amrA</name>
    <name evidence="3" type="ORF">IHV25_08105</name>
</gene>
<dbReference type="Proteomes" id="UP000631034">
    <property type="component" value="Unassembled WGS sequence"/>
</dbReference>
<evidence type="ECO:0000256" key="1">
    <source>
        <dbReference type="SAM" id="MobiDB-lite"/>
    </source>
</evidence>
<dbReference type="PANTHER" id="PTHR13016:SF0">
    <property type="entry name" value="AMME SYNDROME CANDIDATE GENE 1 PROTEIN"/>
    <property type="match status" value="1"/>
</dbReference>
<dbReference type="AlphaFoldDB" id="A0A8J7CD99"/>
<evidence type="ECO:0000259" key="2">
    <source>
        <dbReference type="PROSITE" id="PS51112"/>
    </source>
</evidence>
<reference evidence="3" key="1">
    <citation type="submission" date="2020-10" db="EMBL/GenBank/DDBJ databases">
        <title>Genome sequence of the unusual species of purple photosynthetic bacteria, Phaeovibrio sulfidiphilus DSM 23193, type strain.</title>
        <authorList>
            <person name="Kyndt J.A."/>
            <person name="Meyer T.E."/>
        </authorList>
    </citation>
    <scope>NUCLEOTIDE SEQUENCE</scope>
    <source>
        <strain evidence="3">DSM 23193</strain>
    </source>
</reference>
<dbReference type="NCBIfam" id="TIGR00296">
    <property type="entry name" value="TIGR00296 family protein"/>
    <property type="match status" value="1"/>
</dbReference>
<proteinExistence type="predicted"/>
<dbReference type="RefSeq" id="WP_192534623.1">
    <property type="nucleotide sequence ID" value="NZ_JACZHT010000006.1"/>
</dbReference>
<feature type="region of interest" description="Disordered" evidence="1">
    <location>
        <begin position="208"/>
        <end position="241"/>
    </location>
</feature>
<comment type="caution">
    <text evidence="3">The sequence shown here is derived from an EMBL/GenBank/DDBJ whole genome shotgun (WGS) entry which is preliminary data.</text>
</comment>
<dbReference type="Gene3D" id="3.30.700.20">
    <property type="entry name" value="Hypothetical protein ph0010, domain 1"/>
    <property type="match status" value="1"/>
</dbReference>
<dbReference type="InterPro" id="IPR023473">
    <property type="entry name" value="AMMECR1"/>
</dbReference>
<dbReference type="SUPFAM" id="SSF143447">
    <property type="entry name" value="AMMECR1-like"/>
    <property type="match status" value="1"/>
</dbReference>
<keyword evidence="4" id="KW-1185">Reference proteome</keyword>
<dbReference type="EMBL" id="JACZHT010000006">
    <property type="protein sequence ID" value="MBE1237608.1"/>
    <property type="molecule type" value="Genomic_DNA"/>
</dbReference>
<organism evidence="3 4">
    <name type="scientific">Phaeovibrio sulfidiphilus</name>
    <dbReference type="NCBI Taxonomy" id="1220600"/>
    <lineage>
        <taxon>Bacteria</taxon>
        <taxon>Pseudomonadati</taxon>
        <taxon>Pseudomonadota</taxon>
        <taxon>Alphaproteobacteria</taxon>
        <taxon>Rhodospirillales</taxon>
        <taxon>Rhodospirillaceae</taxon>
        <taxon>Phaeovibrio</taxon>
    </lineage>
</organism>
<name>A0A8J7CD99_9PROT</name>
<dbReference type="Pfam" id="PF01871">
    <property type="entry name" value="AMMECR1"/>
    <property type="match status" value="1"/>
</dbReference>